<keyword evidence="2" id="KW-0723">Serine/threonine-protein kinase</keyword>
<feature type="region of interest" description="Disordered" evidence="10">
    <location>
        <begin position="527"/>
        <end position="583"/>
    </location>
</feature>
<evidence type="ECO:0000256" key="1">
    <source>
        <dbReference type="ARBA" id="ARBA00012513"/>
    </source>
</evidence>
<keyword evidence="4 9" id="KW-0547">Nucleotide-binding</keyword>
<feature type="compositionally biased region" description="Polar residues" evidence="10">
    <location>
        <begin position="669"/>
        <end position="680"/>
    </location>
</feature>
<keyword evidence="13" id="KW-1185">Reference proteome</keyword>
<dbReference type="EMBL" id="VRMN01000001">
    <property type="protein sequence ID" value="KAA8497575.1"/>
    <property type="molecule type" value="Genomic_DNA"/>
</dbReference>
<sequence>MSLSSSSSSQSSSHGTRVGKYSIRGLLGRGYHSECRLAVHEDTQQKFAVKIMDKKQLKVFERQLKREIKVMQYLNHPNIVSMRQVLMSDVKIYLVMEYVSGGELFGRIVKSNGVPEVEARAIFCQLVDAVAYCHSKAVYHRDLKPENLLLDENGTLKVTDFGMSWFMENTGLWEKEEILLYTRCGTPEYMAPEMWSANPGATGYRGDKLDAWSCGIILFALLTGGLPFTTSVSYESEFDPLMCSPPKISQLICHEEVLFPSHVSEAARDLISGLLEKRPEKRVTVIQIRQHPWLLGQSKLDAAMPIPIVSSDHFIHRNALVNGAPELFDEAPSILLKAGSLDSTMHMKTQEARFEEFKRSGRMPVSEVRTQSNSIETRSLTGAGVTVAMSAAVTDSSRAAGTSSHSDHSSPHAAGDATTSAAMEESQSGVIPSSEPSRAADHDDLRTDTSSENSRIIFGITSGSYAGRSGAGPPGKERPPAVSAPQSRSDLEVSLSIDDQSTGTCATVDMDSFEAKRQGLDVFRFRSLSRHRPPKPSPSALSLSKLDGEDASAERETESIPSPNRFNDETCHGAGSLSGRGSKVIRRGTDLLVSKFHAGTQRMGNMHSSPRHEVLSEKAGSPGDLPALSPRNARHGVLSPRSLLGTRAFSGKAKKRADRDHHSDDNRQHATLSPPNSIGNSVARAFNATSRTLSGSGSNSHTPESLVRPWDNSVNEASSTE</sequence>
<evidence type="ECO:0000256" key="5">
    <source>
        <dbReference type="ARBA" id="ARBA00022777"/>
    </source>
</evidence>
<dbReference type="PROSITE" id="PS00108">
    <property type="entry name" value="PROTEIN_KINASE_ST"/>
    <property type="match status" value="1"/>
</dbReference>
<feature type="compositionally biased region" description="Basic and acidic residues" evidence="10">
    <location>
        <begin position="438"/>
        <end position="449"/>
    </location>
</feature>
<accession>A0A5J4Z2P3</accession>
<evidence type="ECO:0000313" key="12">
    <source>
        <dbReference type="EMBL" id="KAA8497575.1"/>
    </source>
</evidence>
<protein>
    <recommendedName>
        <fullName evidence="1">non-specific serine/threonine protein kinase</fullName>
        <ecNumber evidence="1">2.7.11.1</ecNumber>
    </recommendedName>
</protein>
<dbReference type="SMART" id="SM00220">
    <property type="entry name" value="S_TKc"/>
    <property type="match status" value="1"/>
</dbReference>
<dbReference type="AlphaFoldDB" id="A0A5J4Z2P3"/>
<evidence type="ECO:0000256" key="2">
    <source>
        <dbReference type="ARBA" id="ARBA00022527"/>
    </source>
</evidence>
<dbReference type="FunFam" id="1.10.510.10:FF:000571">
    <property type="entry name" value="Maternal embryonic leucine zipper kinase"/>
    <property type="match status" value="1"/>
</dbReference>
<evidence type="ECO:0000256" key="3">
    <source>
        <dbReference type="ARBA" id="ARBA00022679"/>
    </source>
</evidence>
<dbReference type="PROSITE" id="PS00107">
    <property type="entry name" value="PROTEIN_KINASE_ATP"/>
    <property type="match status" value="1"/>
</dbReference>
<dbReference type="FunFam" id="3.30.200.20:FF:000003">
    <property type="entry name" value="Non-specific serine/threonine protein kinase"/>
    <property type="match status" value="1"/>
</dbReference>
<dbReference type="InterPro" id="IPR000719">
    <property type="entry name" value="Prot_kinase_dom"/>
</dbReference>
<dbReference type="PANTHER" id="PTHR43895">
    <property type="entry name" value="CALCIUM/CALMODULIN-DEPENDENT PROTEIN KINASE KINASE-RELATED"/>
    <property type="match status" value="1"/>
</dbReference>
<dbReference type="GO" id="GO:0004674">
    <property type="term" value="F:protein serine/threonine kinase activity"/>
    <property type="evidence" value="ECO:0007669"/>
    <property type="project" value="UniProtKB-KW"/>
</dbReference>
<evidence type="ECO:0000256" key="7">
    <source>
        <dbReference type="ARBA" id="ARBA00047899"/>
    </source>
</evidence>
<dbReference type="OMA" id="WHRTSAS"/>
<dbReference type="Proteomes" id="UP000324585">
    <property type="component" value="Unassembled WGS sequence"/>
</dbReference>
<evidence type="ECO:0000256" key="6">
    <source>
        <dbReference type="ARBA" id="ARBA00022840"/>
    </source>
</evidence>
<dbReference type="PROSITE" id="PS50011">
    <property type="entry name" value="PROTEIN_KINASE_DOM"/>
    <property type="match status" value="1"/>
</dbReference>
<evidence type="ECO:0000256" key="10">
    <source>
        <dbReference type="SAM" id="MobiDB-lite"/>
    </source>
</evidence>
<proteinExistence type="predicted"/>
<feature type="domain" description="Protein kinase" evidence="11">
    <location>
        <begin position="21"/>
        <end position="294"/>
    </location>
</feature>
<dbReference type="EC" id="2.7.11.1" evidence="1"/>
<feature type="compositionally biased region" description="Polar residues" evidence="10">
    <location>
        <begin position="712"/>
        <end position="721"/>
    </location>
</feature>
<feature type="compositionally biased region" description="Basic and acidic residues" evidence="10">
    <location>
        <begin position="546"/>
        <end position="558"/>
    </location>
</feature>
<feature type="region of interest" description="Disordered" evidence="10">
    <location>
        <begin position="599"/>
        <end position="721"/>
    </location>
</feature>
<evidence type="ECO:0000313" key="13">
    <source>
        <dbReference type="Proteomes" id="UP000324585"/>
    </source>
</evidence>
<comment type="catalytic activity">
    <reaction evidence="7">
        <text>L-threonyl-[protein] + ATP = O-phospho-L-threonyl-[protein] + ADP + H(+)</text>
        <dbReference type="Rhea" id="RHEA:46608"/>
        <dbReference type="Rhea" id="RHEA-COMP:11060"/>
        <dbReference type="Rhea" id="RHEA-COMP:11605"/>
        <dbReference type="ChEBI" id="CHEBI:15378"/>
        <dbReference type="ChEBI" id="CHEBI:30013"/>
        <dbReference type="ChEBI" id="CHEBI:30616"/>
        <dbReference type="ChEBI" id="CHEBI:61977"/>
        <dbReference type="ChEBI" id="CHEBI:456216"/>
        <dbReference type="EC" id="2.7.11.1"/>
    </reaction>
</comment>
<keyword evidence="3" id="KW-0808">Transferase</keyword>
<keyword evidence="6 9" id="KW-0067">ATP-binding</keyword>
<feature type="binding site" evidence="9">
    <location>
        <position position="50"/>
    </location>
    <ligand>
        <name>ATP</name>
        <dbReference type="ChEBI" id="CHEBI:30616"/>
    </ligand>
</feature>
<dbReference type="CDD" id="cd14003">
    <property type="entry name" value="STKc_AMPK-like"/>
    <property type="match status" value="1"/>
</dbReference>
<dbReference type="InterPro" id="IPR017441">
    <property type="entry name" value="Protein_kinase_ATP_BS"/>
</dbReference>
<reference evidence="13" key="1">
    <citation type="journal article" date="2019" name="Nat. Commun.">
        <title>Expansion of phycobilisome linker gene families in mesophilic red algae.</title>
        <authorList>
            <person name="Lee J."/>
            <person name="Kim D."/>
            <person name="Bhattacharya D."/>
            <person name="Yoon H.S."/>
        </authorList>
    </citation>
    <scope>NUCLEOTIDE SEQUENCE [LARGE SCALE GENOMIC DNA]</scope>
    <source>
        <strain evidence="13">CCMP 1328</strain>
    </source>
</reference>
<feature type="compositionally biased region" description="Basic and acidic residues" evidence="10">
    <location>
        <begin position="657"/>
        <end position="668"/>
    </location>
</feature>
<dbReference type="Pfam" id="PF00069">
    <property type="entry name" value="Pkinase"/>
    <property type="match status" value="1"/>
</dbReference>
<evidence type="ECO:0000256" key="9">
    <source>
        <dbReference type="PROSITE-ProRule" id="PRU10141"/>
    </source>
</evidence>
<name>A0A5J4Z2P3_PORPP</name>
<dbReference type="PANTHER" id="PTHR43895:SF32">
    <property type="entry name" value="SERINE_THREONINE-PROTEIN KINASE CHK1"/>
    <property type="match status" value="1"/>
</dbReference>
<gene>
    <name evidence="12" type="ORF">FVE85_5160</name>
</gene>
<feature type="region of interest" description="Disordered" evidence="10">
    <location>
        <begin position="396"/>
        <end position="492"/>
    </location>
</feature>
<evidence type="ECO:0000256" key="4">
    <source>
        <dbReference type="ARBA" id="ARBA00022741"/>
    </source>
</evidence>
<dbReference type="GO" id="GO:0005524">
    <property type="term" value="F:ATP binding"/>
    <property type="evidence" value="ECO:0007669"/>
    <property type="project" value="UniProtKB-UniRule"/>
</dbReference>
<dbReference type="GO" id="GO:0007165">
    <property type="term" value="P:signal transduction"/>
    <property type="evidence" value="ECO:0007669"/>
    <property type="project" value="TreeGrafter"/>
</dbReference>
<comment type="caution">
    <text evidence="12">The sequence shown here is derived from an EMBL/GenBank/DDBJ whole genome shotgun (WGS) entry which is preliminary data.</text>
</comment>
<feature type="compositionally biased region" description="Polar residues" evidence="10">
    <location>
        <begin position="418"/>
        <end position="436"/>
    </location>
</feature>
<organism evidence="12 13">
    <name type="scientific">Porphyridium purpureum</name>
    <name type="common">Red alga</name>
    <name type="synonym">Porphyridium cruentum</name>
    <dbReference type="NCBI Taxonomy" id="35688"/>
    <lineage>
        <taxon>Eukaryota</taxon>
        <taxon>Rhodophyta</taxon>
        <taxon>Bangiophyceae</taxon>
        <taxon>Porphyridiales</taxon>
        <taxon>Porphyridiaceae</taxon>
        <taxon>Porphyridium</taxon>
    </lineage>
</organism>
<dbReference type="OrthoDB" id="193931at2759"/>
<feature type="compositionally biased region" description="Polar residues" evidence="10">
    <location>
        <begin position="368"/>
        <end position="379"/>
    </location>
</feature>
<dbReference type="Gene3D" id="1.10.510.10">
    <property type="entry name" value="Transferase(Phosphotransferase) domain 1"/>
    <property type="match status" value="1"/>
</dbReference>
<evidence type="ECO:0000259" key="11">
    <source>
        <dbReference type="PROSITE" id="PS50011"/>
    </source>
</evidence>
<feature type="compositionally biased region" description="Polar residues" evidence="10">
    <location>
        <begin position="687"/>
        <end position="703"/>
    </location>
</feature>
<comment type="catalytic activity">
    <reaction evidence="8">
        <text>L-seryl-[protein] + ATP = O-phospho-L-seryl-[protein] + ADP + H(+)</text>
        <dbReference type="Rhea" id="RHEA:17989"/>
        <dbReference type="Rhea" id="RHEA-COMP:9863"/>
        <dbReference type="Rhea" id="RHEA-COMP:11604"/>
        <dbReference type="ChEBI" id="CHEBI:15378"/>
        <dbReference type="ChEBI" id="CHEBI:29999"/>
        <dbReference type="ChEBI" id="CHEBI:30616"/>
        <dbReference type="ChEBI" id="CHEBI:83421"/>
        <dbReference type="ChEBI" id="CHEBI:456216"/>
        <dbReference type="EC" id="2.7.11.1"/>
    </reaction>
</comment>
<evidence type="ECO:0000256" key="8">
    <source>
        <dbReference type="ARBA" id="ARBA00048679"/>
    </source>
</evidence>
<dbReference type="InterPro" id="IPR008271">
    <property type="entry name" value="Ser/Thr_kinase_AS"/>
</dbReference>
<keyword evidence="5 12" id="KW-0418">Kinase</keyword>
<dbReference type="InterPro" id="IPR011009">
    <property type="entry name" value="Kinase-like_dom_sf"/>
</dbReference>
<dbReference type="SUPFAM" id="SSF56112">
    <property type="entry name" value="Protein kinase-like (PK-like)"/>
    <property type="match status" value="1"/>
</dbReference>
<feature type="region of interest" description="Disordered" evidence="10">
    <location>
        <begin position="358"/>
        <end position="379"/>
    </location>
</feature>